<evidence type="ECO:0000313" key="2">
    <source>
        <dbReference type="EMBL" id="NEU70920.1"/>
    </source>
</evidence>
<reference evidence="2 3" key="1">
    <citation type="submission" date="2020-02" db="EMBL/GenBank/DDBJ databases">
        <title>Draft genome sequence of two Spirosoma agri KCTC 52727 and Spirosoma terrae KCTC 52035.</title>
        <authorList>
            <person name="Rojas J."/>
            <person name="Ambika Manirajan B."/>
            <person name="Ratering S."/>
            <person name="Suarez C."/>
            <person name="Schnell S."/>
        </authorList>
    </citation>
    <scope>NUCLEOTIDE SEQUENCE [LARGE SCALE GENOMIC DNA]</scope>
    <source>
        <strain evidence="2 3">KCTC 52727</strain>
    </source>
</reference>
<accession>A0A6M0IRM9</accession>
<dbReference type="Gene3D" id="2.60.40.3440">
    <property type="match status" value="1"/>
</dbReference>
<protein>
    <submittedName>
        <fullName evidence="2">DUF11 domain-containing protein</fullName>
    </submittedName>
</protein>
<dbReference type="InterPro" id="IPR001434">
    <property type="entry name" value="OmcB-like_DUF11"/>
</dbReference>
<dbReference type="PANTHER" id="PTHR34819">
    <property type="entry name" value="LARGE CYSTEINE-RICH PERIPLASMIC PROTEIN OMCB"/>
    <property type="match status" value="1"/>
</dbReference>
<dbReference type="Pfam" id="PF17963">
    <property type="entry name" value="Big_9"/>
    <property type="match status" value="1"/>
</dbReference>
<dbReference type="AlphaFoldDB" id="A0A6M0IRM9"/>
<sequence length="516" mass="54575">MKQKIYVLIIFSLALITNAYAQKGRFSVRFSVKSLDCATGKVIIRVDVKSSSPDSTFLMGDANYRFDYDSQIIRNPEIVSQENFANVAPASDSRYNPQNLNGSTAGPTVGTVSLNTIYGGSGTGAKTVGTDWITVSCIQFDIINTTLVTSNCFGLRWHTDTTFPITGMNEYLADASNTAGYRLVNVTSSKYFGNLQVCVPQYCSIKAVDDVNTTIVNGPVSGNVATNDADGPLVVTTTPITGPKNGTIVLNADGSYTYTPKTGYTGKDSIRYQVCKQLSPTVCDQAWLRITITGTAPGSGPVNLSLAKTVSNVSPALNTVISYSVVVRNSSTNTATGVAVKDTLPAGVVFESASGQGSYNATTGLWTVGTIAANSTATLVMTVKVNAEGTWFNKAQVSHADQTDVNSTPDNNNMLEDDISIACFAVPISFCDGDVYQLNLPSGYAGIQWFKDGQLIPGATSSTYSVNAIGKYTFTSTTSACPTQGCCPVLFVSGNCCKATACVPVVITRTSRGRGR</sequence>
<proteinExistence type="predicted"/>
<dbReference type="InterPro" id="IPR047589">
    <property type="entry name" value="DUF11_rpt"/>
</dbReference>
<gene>
    <name evidence="2" type="ORF">GK091_28910</name>
</gene>
<feature type="domain" description="DUF11" evidence="1">
    <location>
        <begin position="304"/>
        <end position="412"/>
    </location>
</feature>
<name>A0A6M0IRM9_9BACT</name>
<dbReference type="EMBL" id="JAAGNZ010000012">
    <property type="protein sequence ID" value="NEU70920.1"/>
    <property type="molecule type" value="Genomic_DNA"/>
</dbReference>
<organism evidence="2 3">
    <name type="scientific">Spirosoma agri</name>
    <dbReference type="NCBI Taxonomy" id="1987381"/>
    <lineage>
        <taxon>Bacteria</taxon>
        <taxon>Pseudomonadati</taxon>
        <taxon>Bacteroidota</taxon>
        <taxon>Cytophagia</taxon>
        <taxon>Cytophagales</taxon>
        <taxon>Cytophagaceae</taxon>
        <taxon>Spirosoma</taxon>
    </lineage>
</organism>
<dbReference type="Gene3D" id="2.60.40.1170">
    <property type="entry name" value="Mu homology domain, subdomain B"/>
    <property type="match status" value="1"/>
</dbReference>
<evidence type="ECO:0000259" key="1">
    <source>
        <dbReference type="Pfam" id="PF01345"/>
    </source>
</evidence>
<dbReference type="Proteomes" id="UP000477386">
    <property type="component" value="Unassembled WGS sequence"/>
</dbReference>
<keyword evidence="3" id="KW-1185">Reference proteome</keyword>
<dbReference type="Pfam" id="PF01345">
    <property type="entry name" value="DUF11"/>
    <property type="match status" value="1"/>
</dbReference>
<dbReference type="NCBIfam" id="TIGR01451">
    <property type="entry name" value="B_ant_repeat"/>
    <property type="match status" value="1"/>
</dbReference>
<dbReference type="RefSeq" id="WP_164044234.1">
    <property type="nucleotide sequence ID" value="NZ_JAAGNZ010000012.1"/>
</dbReference>
<comment type="caution">
    <text evidence="2">The sequence shown here is derived from an EMBL/GenBank/DDBJ whole genome shotgun (WGS) entry which is preliminary data.</text>
</comment>
<dbReference type="PANTHER" id="PTHR34819:SF3">
    <property type="entry name" value="CELL SURFACE PROTEIN"/>
    <property type="match status" value="1"/>
</dbReference>
<evidence type="ECO:0000313" key="3">
    <source>
        <dbReference type="Proteomes" id="UP000477386"/>
    </source>
</evidence>
<dbReference type="InterPro" id="IPR051172">
    <property type="entry name" value="Chlamydia_OmcB"/>
</dbReference>